<dbReference type="GO" id="GO:0009228">
    <property type="term" value="P:thiamine biosynthetic process"/>
    <property type="evidence" value="ECO:0007669"/>
    <property type="project" value="UniProtKB-KW"/>
</dbReference>
<sequence>MSSDQPQIEARRLRQTLDKHNIALESFSSRKSKSSILSSQGSESYSEYLSSVISFKCSHHCRQLIHHITNTVVQNNCANLTLSLRNLTLALRCSPMMSSSIEEVEESVQAIFCIDDHDGSFCLFVGIMPPMLCYAIPTIVAVCASGLCSSSCLPLLQTE</sequence>
<dbReference type="Pfam" id="PF02110">
    <property type="entry name" value="HK"/>
    <property type="match status" value="1"/>
</dbReference>
<dbReference type="InParanoid" id="F4REU2"/>
<dbReference type="Proteomes" id="UP000001072">
    <property type="component" value="Unassembled WGS sequence"/>
</dbReference>
<dbReference type="GO" id="GO:0009229">
    <property type="term" value="P:thiamine diphosphate biosynthetic process"/>
    <property type="evidence" value="ECO:0007669"/>
    <property type="project" value="UniProtKB-UniPathway"/>
</dbReference>
<evidence type="ECO:0000256" key="6">
    <source>
        <dbReference type="ARBA" id="ARBA00022723"/>
    </source>
</evidence>
<gene>
    <name evidence="12" type="ORF">MELLADRAFT_104475</name>
</gene>
<dbReference type="UniPathway" id="UPA00060">
    <property type="reaction ID" value="UER00139"/>
</dbReference>
<dbReference type="HOGENOM" id="CLU_1661143_0_0_1"/>
<evidence type="ECO:0000256" key="8">
    <source>
        <dbReference type="ARBA" id="ARBA00022777"/>
    </source>
</evidence>
<dbReference type="VEuPathDB" id="FungiDB:MELLADRAFT_104475"/>
<accession>F4REU2</accession>
<evidence type="ECO:0000313" key="12">
    <source>
        <dbReference type="EMBL" id="EGG09163.1"/>
    </source>
</evidence>
<comment type="catalytic activity">
    <reaction evidence="1">
        <text>5-(2-hydroxyethyl)-4-methylthiazole + ATP = 4-methyl-5-(2-phosphooxyethyl)-thiazole + ADP + H(+)</text>
        <dbReference type="Rhea" id="RHEA:24212"/>
        <dbReference type="ChEBI" id="CHEBI:15378"/>
        <dbReference type="ChEBI" id="CHEBI:17957"/>
        <dbReference type="ChEBI" id="CHEBI:30616"/>
        <dbReference type="ChEBI" id="CHEBI:58296"/>
        <dbReference type="ChEBI" id="CHEBI:456216"/>
        <dbReference type="EC" id="2.7.1.50"/>
    </reaction>
</comment>
<dbReference type="InterPro" id="IPR029056">
    <property type="entry name" value="Ribokinase-like"/>
</dbReference>
<keyword evidence="10" id="KW-0460">Magnesium</keyword>
<dbReference type="KEGG" id="mlr:MELLADRAFT_104475"/>
<keyword evidence="6" id="KW-0479">Metal-binding</keyword>
<dbReference type="Gene3D" id="3.40.1190.20">
    <property type="match status" value="1"/>
</dbReference>
<keyword evidence="13" id="KW-1185">Reference proteome</keyword>
<dbReference type="GO" id="GO:0000287">
    <property type="term" value="F:magnesium ion binding"/>
    <property type="evidence" value="ECO:0007669"/>
    <property type="project" value="InterPro"/>
</dbReference>
<dbReference type="AlphaFoldDB" id="F4REU2"/>
<dbReference type="GeneID" id="18922281"/>
<evidence type="ECO:0000256" key="4">
    <source>
        <dbReference type="ARBA" id="ARBA00012129"/>
    </source>
</evidence>
<reference evidence="13" key="1">
    <citation type="journal article" date="2011" name="Proc. Natl. Acad. Sci. U.S.A.">
        <title>Obligate biotrophy features unraveled by the genomic analysis of rust fungi.</title>
        <authorList>
            <person name="Duplessis S."/>
            <person name="Cuomo C.A."/>
            <person name="Lin Y.-C."/>
            <person name="Aerts A."/>
            <person name="Tisserant E."/>
            <person name="Veneault-Fourrey C."/>
            <person name="Joly D.L."/>
            <person name="Hacquard S."/>
            <person name="Amselem J."/>
            <person name="Cantarel B.L."/>
            <person name="Chiu R."/>
            <person name="Coutinho P.M."/>
            <person name="Feau N."/>
            <person name="Field M."/>
            <person name="Frey P."/>
            <person name="Gelhaye E."/>
            <person name="Goldberg J."/>
            <person name="Grabherr M.G."/>
            <person name="Kodira C.D."/>
            <person name="Kohler A."/>
            <person name="Kuees U."/>
            <person name="Lindquist E.A."/>
            <person name="Lucas S.M."/>
            <person name="Mago R."/>
            <person name="Mauceli E."/>
            <person name="Morin E."/>
            <person name="Murat C."/>
            <person name="Pangilinan J.L."/>
            <person name="Park R."/>
            <person name="Pearson M."/>
            <person name="Quesneville H."/>
            <person name="Rouhier N."/>
            <person name="Sakthikumar S."/>
            <person name="Salamov A.A."/>
            <person name="Schmutz J."/>
            <person name="Selles B."/>
            <person name="Shapiro H."/>
            <person name="Tanguay P."/>
            <person name="Tuskan G.A."/>
            <person name="Henrissat B."/>
            <person name="Van de Peer Y."/>
            <person name="Rouze P."/>
            <person name="Ellis J.G."/>
            <person name="Dodds P.N."/>
            <person name="Schein J.E."/>
            <person name="Zhong S."/>
            <person name="Hamelin R.C."/>
            <person name="Grigoriev I.V."/>
            <person name="Szabo L.J."/>
            <person name="Martin F."/>
        </authorList>
    </citation>
    <scope>NUCLEOTIDE SEQUENCE [LARGE SCALE GENOMIC DNA]</scope>
    <source>
        <strain evidence="13">98AG31 / pathotype 3-4-7</strain>
    </source>
</reference>
<name>F4REU2_MELLP</name>
<evidence type="ECO:0000256" key="5">
    <source>
        <dbReference type="ARBA" id="ARBA00022679"/>
    </source>
</evidence>
<dbReference type="RefSeq" id="XP_007407523.1">
    <property type="nucleotide sequence ID" value="XM_007407461.1"/>
</dbReference>
<dbReference type="InterPro" id="IPR000417">
    <property type="entry name" value="Hyethyz_kinase"/>
</dbReference>
<keyword evidence="5" id="KW-0808">Transferase</keyword>
<evidence type="ECO:0000313" key="13">
    <source>
        <dbReference type="Proteomes" id="UP000001072"/>
    </source>
</evidence>
<organism evidence="13">
    <name type="scientific">Melampsora larici-populina (strain 98AG31 / pathotype 3-4-7)</name>
    <name type="common">Poplar leaf rust fungus</name>
    <dbReference type="NCBI Taxonomy" id="747676"/>
    <lineage>
        <taxon>Eukaryota</taxon>
        <taxon>Fungi</taxon>
        <taxon>Dikarya</taxon>
        <taxon>Basidiomycota</taxon>
        <taxon>Pucciniomycotina</taxon>
        <taxon>Pucciniomycetes</taxon>
        <taxon>Pucciniales</taxon>
        <taxon>Melampsoraceae</taxon>
        <taxon>Melampsora</taxon>
    </lineage>
</organism>
<dbReference type="GO" id="GO:0005524">
    <property type="term" value="F:ATP binding"/>
    <property type="evidence" value="ECO:0007669"/>
    <property type="project" value="UniProtKB-KW"/>
</dbReference>
<evidence type="ECO:0000256" key="1">
    <source>
        <dbReference type="ARBA" id="ARBA00001771"/>
    </source>
</evidence>
<proteinExistence type="predicted"/>
<protein>
    <recommendedName>
        <fullName evidence="4">hydroxyethylthiazole kinase</fullName>
        <ecNumber evidence="4">2.7.1.50</ecNumber>
    </recommendedName>
</protein>
<comment type="cofactor">
    <cofactor evidence="2">
        <name>Mg(2+)</name>
        <dbReference type="ChEBI" id="CHEBI:18420"/>
    </cofactor>
</comment>
<evidence type="ECO:0000256" key="10">
    <source>
        <dbReference type="ARBA" id="ARBA00022842"/>
    </source>
</evidence>
<dbReference type="GO" id="GO:0004417">
    <property type="term" value="F:hydroxyethylthiazole kinase activity"/>
    <property type="evidence" value="ECO:0007669"/>
    <property type="project" value="UniProtKB-EC"/>
</dbReference>
<evidence type="ECO:0000256" key="7">
    <source>
        <dbReference type="ARBA" id="ARBA00022741"/>
    </source>
</evidence>
<evidence type="ECO:0000256" key="2">
    <source>
        <dbReference type="ARBA" id="ARBA00001946"/>
    </source>
</evidence>
<evidence type="ECO:0000256" key="11">
    <source>
        <dbReference type="ARBA" id="ARBA00022977"/>
    </source>
</evidence>
<keyword evidence="7" id="KW-0547">Nucleotide-binding</keyword>
<evidence type="ECO:0000256" key="3">
    <source>
        <dbReference type="ARBA" id="ARBA00004868"/>
    </source>
</evidence>
<keyword evidence="9" id="KW-0067">ATP-binding</keyword>
<keyword evidence="8" id="KW-0418">Kinase</keyword>
<dbReference type="EC" id="2.7.1.50" evidence="4"/>
<keyword evidence="11" id="KW-0784">Thiamine biosynthesis</keyword>
<evidence type="ECO:0000256" key="9">
    <source>
        <dbReference type="ARBA" id="ARBA00022840"/>
    </source>
</evidence>
<dbReference type="EMBL" id="GL883098">
    <property type="protein sequence ID" value="EGG09163.1"/>
    <property type="molecule type" value="Genomic_DNA"/>
</dbReference>
<comment type="pathway">
    <text evidence="3">Cofactor biosynthesis; thiamine diphosphate biosynthesis; 4-methyl-5-(2-phosphoethyl)-thiazole from 5-(2-hydroxyethyl)-4-methylthiazole: step 1/1.</text>
</comment>